<evidence type="ECO:0000256" key="4">
    <source>
        <dbReference type="ARBA" id="ARBA00022801"/>
    </source>
</evidence>
<keyword evidence="1 5" id="KW-1277">Toxin-antitoxin system</keyword>
<comment type="cofactor">
    <cofactor evidence="5">
        <name>Mg(2+)</name>
        <dbReference type="ChEBI" id="CHEBI:18420"/>
    </cofactor>
</comment>
<dbReference type="HAMAP" id="MF_00265">
    <property type="entry name" value="VapC_Nob1"/>
    <property type="match status" value="1"/>
</dbReference>
<keyword evidence="3 5" id="KW-0479">Metal-binding</keyword>
<keyword evidence="5" id="KW-0800">Toxin</keyword>
<organism evidence="7 8">
    <name type="scientific">Mesorhizobium marinum</name>
    <dbReference type="NCBI Taxonomy" id="3228790"/>
    <lineage>
        <taxon>Bacteria</taxon>
        <taxon>Pseudomonadati</taxon>
        <taxon>Pseudomonadota</taxon>
        <taxon>Alphaproteobacteria</taxon>
        <taxon>Hyphomicrobiales</taxon>
        <taxon>Phyllobacteriaceae</taxon>
        <taxon>Mesorhizobium</taxon>
    </lineage>
</organism>
<dbReference type="EMBL" id="JBFOCI010000001">
    <property type="protein sequence ID" value="MEW9804970.1"/>
    <property type="molecule type" value="Genomic_DNA"/>
</dbReference>
<dbReference type="InterPro" id="IPR029060">
    <property type="entry name" value="PIN-like_dom_sf"/>
</dbReference>
<evidence type="ECO:0000256" key="2">
    <source>
        <dbReference type="ARBA" id="ARBA00022722"/>
    </source>
</evidence>
<evidence type="ECO:0000256" key="5">
    <source>
        <dbReference type="HAMAP-Rule" id="MF_00265"/>
    </source>
</evidence>
<dbReference type="InterPro" id="IPR022907">
    <property type="entry name" value="VapC_family"/>
</dbReference>
<dbReference type="RefSeq" id="WP_367722026.1">
    <property type="nucleotide sequence ID" value="NZ_JBFOCI010000001.1"/>
</dbReference>
<feature type="binding site" evidence="5">
    <location>
        <position position="4"/>
    </location>
    <ligand>
        <name>Mg(2+)</name>
        <dbReference type="ChEBI" id="CHEBI:18420"/>
    </ligand>
</feature>
<feature type="domain" description="PIN" evidence="6">
    <location>
        <begin position="1"/>
        <end position="128"/>
    </location>
</feature>
<proteinExistence type="inferred from homology"/>
<keyword evidence="8" id="KW-1185">Reference proteome</keyword>
<sequence length="130" mass="14020">MFVDSSALVAMILPEPDGQAFASRLQESGESFTSPVAIFETTLALRRMRGAPLAEVVLVIEEFLRRAGSHIVQVDADDHIGALQAFEMYGKGTGSPAQLNLGDCFAYAVAKRLGVPLLYKGYDFAHTDLA</sequence>
<evidence type="ECO:0000313" key="8">
    <source>
        <dbReference type="Proteomes" id="UP001556196"/>
    </source>
</evidence>
<keyword evidence="5" id="KW-0460">Magnesium</keyword>
<dbReference type="EC" id="3.1.-.-" evidence="5"/>
<gene>
    <name evidence="5" type="primary">vapC</name>
    <name evidence="7" type="ORF">ABUE31_03085</name>
</gene>
<reference evidence="7 8" key="1">
    <citation type="submission" date="2024-06" db="EMBL/GenBank/DDBJ databases">
        <authorList>
            <person name="Tuo L."/>
        </authorList>
    </citation>
    <scope>NUCLEOTIDE SEQUENCE [LARGE SCALE GENOMIC DNA]</scope>
    <source>
        <strain evidence="7 8">ZMM04-5</strain>
    </source>
</reference>
<protein>
    <recommendedName>
        <fullName evidence="5">Ribonuclease VapC</fullName>
        <shortName evidence="5">RNase VapC</shortName>
        <ecNumber evidence="5">3.1.-.-</ecNumber>
    </recommendedName>
    <alternativeName>
        <fullName evidence="5">Toxin VapC</fullName>
    </alternativeName>
</protein>
<accession>A0ABV3QW04</accession>
<dbReference type="InterPro" id="IPR002716">
    <property type="entry name" value="PIN_dom"/>
</dbReference>
<comment type="caution">
    <text evidence="7">The sequence shown here is derived from an EMBL/GenBank/DDBJ whole genome shotgun (WGS) entry which is preliminary data.</text>
</comment>
<keyword evidence="4 5" id="KW-0378">Hydrolase</keyword>
<keyword evidence="2 5" id="KW-0540">Nuclease</keyword>
<dbReference type="CDD" id="cd09871">
    <property type="entry name" value="PIN_MtVapC28-VapC30-like"/>
    <property type="match status" value="1"/>
</dbReference>
<evidence type="ECO:0000256" key="3">
    <source>
        <dbReference type="ARBA" id="ARBA00022723"/>
    </source>
</evidence>
<comment type="function">
    <text evidence="5">Toxic component of a toxin-antitoxin (TA) system. An RNase.</text>
</comment>
<evidence type="ECO:0000313" key="7">
    <source>
        <dbReference type="EMBL" id="MEW9804970.1"/>
    </source>
</evidence>
<evidence type="ECO:0000259" key="6">
    <source>
        <dbReference type="Pfam" id="PF01850"/>
    </source>
</evidence>
<feature type="binding site" evidence="5">
    <location>
        <position position="103"/>
    </location>
    <ligand>
        <name>Mg(2+)</name>
        <dbReference type="ChEBI" id="CHEBI:18420"/>
    </ligand>
</feature>
<comment type="similarity">
    <text evidence="5">Belongs to the PINc/VapC protein family.</text>
</comment>
<evidence type="ECO:0000256" key="1">
    <source>
        <dbReference type="ARBA" id="ARBA00022649"/>
    </source>
</evidence>
<dbReference type="Gene3D" id="3.40.50.1010">
    <property type="entry name" value="5'-nuclease"/>
    <property type="match status" value="1"/>
</dbReference>
<dbReference type="Pfam" id="PF01850">
    <property type="entry name" value="PIN"/>
    <property type="match status" value="1"/>
</dbReference>
<dbReference type="SUPFAM" id="SSF88723">
    <property type="entry name" value="PIN domain-like"/>
    <property type="match status" value="1"/>
</dbReference>
<dbReference type="Proteomes" id="UP001556196">
    <property type="component" value="Unassembled WGS sequence"/>
</dbReference>
<name>A0ABV3QW04_9HYPH</name>